<dbReference type="Proteomes" id="UP000030652">
    <property type="component" value="Unassembled WGS sequence"/>
</dbReference>
<keyword evidence="1" id="KW-0808">Transferase</keyword>
<protein>
    <submittedName>
        <fullName evidence="1">Methyltransferase</fullName>
    </submittedName>
</protein>
<name>A0A0B0EG61_9BACT</name>
<gene>
    <name evidence="1" type="ORF">SCABRO_02127</name>
</gene>
<reference evidence="1 2" key="1">
    <citation type="submission" date="2014-10" db="EMBL/GenBank/DDBJ databases">
        <title>Draft genome of anammox bacterium scalindua brodae, obtained using differential coverage binning of sequence data from two enrichment reactors.</title>
        <authorList>
            <person name="Speth D.R."/>
            <person name="Russ L."/>
            <person name="Kartal B."/>
            <person name="Op den Camp H.J."/>
            <person name="Dutilh B.E."/>
            <person name="Jetten M.S."/>
        </authorList>
    </citation>
    <scope>NUCLEOTIDE SEQUENCE [LARGE SCALE GENOMIC DNA]</scope>
    <source>
        <strain evidence="1">RU1</strain>
    </source>
</reference>
<evidence type="ECO:0000313" key="1">
    <source>
        <dbReference type="EMBL" id="KHE92077.1"/>
    </source>
</evidence>
<accession>A0A0B0EG61</accession>
<keyword evidence="1" id="KW-0489">Methyltransferase</keyword>
<organism evidence="1 2">
    <name type="scientific">Candidatus Scalindua brodae</name>
    <dbReference type="NCBI Taxonomy" id="237368"/>
    <lineage>
        <taxon>Bacteria</taxon>
        <taxon>Pseudomonadati</taxon>
        <taxon>Planctomycetota</taxon>
        <taxon>Candidatus Brocadiia</taxon>
        <taxon>Candidatus Brocadiales</taxon>
        <taxon>Candidatus Scalinduaceae</taxon>
        <taxon>Candidatus Scalindua</taxon>
    </lineage>
</organism>
<dbReference type="eggNOG" id="COG0286">
    <property type="taxonomic scope" value="Bacteria"/>
</dbReference>
<dbReference type="EMBL" id="JRYO01000152">
    <property type="protein sequence ID" value="KHE92077.1"/>
    <property type="molecule type" value="Genomic_DNA"/>
</dbReference>
<dbReference type="PATRIC" id="fig|237368.3.peg.2294"/>
<dbReference type="AlphaFoldDB" id="A0A0B0EG61"/>
<dbReference type="GO" id="GO:0008168">
    <property type="term" value="F:methyltransferase activity"/>
    <property type="evidence" value="ECO:0007669"/>
    <property type="project" value="UniProtKB-KW"/>
</dbReference>
<evidence type="ECO:0000313" key="2">
    <source>
        <dbReference type="Proteomes" id="UP000030652"/>
    </source>
</evidence>
<comment type="caution">
    <text evidence="1">The sequence shown here is derived from an EMBL/GenBank/DDBJ whole genome shotgun (WGS) entry which is preliminary data.</text>
</comment>
<dbReference type="GO" id="GO:0032259">
    <property type="term" value="P:methylation"/>
    <property type="evidence" value="ECO:0007669"/>
    <property type="project" value="UniProtKB-KW"/>
</dbReference>
<proteinExistence type="predicted"/>
<sequence length="126" mass="13747">MHIKTLPTYLKLITNGGMHPPLATPRRGLNLLAPHRMGIQLLVPLRRGIFFLALPGKSQKSLPGEGDPKGREGYKDISGFCNSASIERIRELDYVLTPGRYVGLPDELKTSLPSIEEIEAGLSGGE</sequence>